<dbReference type="InterPro" id="IPR008972">
    <property type="entry name" value="Cupredoxin"/>
</dbReference>
<sequence length="430" mass="47262">MAILVLRLALLLTTVQIRGLHVLGPETGHIGGRLSDSRDLSYHPVDLRAHGILDHDTSATFCRELEETSRQRQYLLRLKAPAGALVCRLYSFDTTDKIQHGLVRWYGSPDSKASDKLSLADVLSYGKDIKELAVYPHRSTVNDQCSDSFRIPHDTKPASLYTIYWMWNTTQIVGDGLGFQLYTSCFDIKITKPIQEQSPSHGAESQPSETGRQPPTSANSQPALGVPSSSEHLLSSQSAESPRHRIQFLQETARWGTPTLSTESSSSILISLSPSTPPSSSLPLGITSASSLSTCSPTAPRPSTQMVSVGLGEAVEFSPQSLDVSVGDTVWFYTVDAPYGSFAIYNTTLNEPCIPLVRFGDDAHRHVLIRVNDTAPMWFLGSRNQELLHCYPPAHFALNPGSQWSEYHETIQHSVVLTTITTTVVYPQPT</sequence>
<dbReference type="Proteomes" id="UP000541154">
    <property type="component" value="Unassembled WGS sequence"/>
</dbReference>
<protein>
    <recommendedName>
        <fullName evidence="3">DUF7492 domain-containing protein</fullName>
    </recommendedName>
</protein>
<evidence type="ECO:0000256" key="1">
    <source>
        <dbReference type="SAM" id="MobiDB-lite"/>
    </source>
</evidence>
<evidence type="ECO:0000313" key="4">
    <source>
        <dbReference type="EMBL" id="KAF5863936.1"/>
    </source>
</evidence>
<dbReference type="AlphaFoldDB" id="A0A8H6A8S0"/>
<proteinExistence type="predicted"/>
<feature type="region of interest" description="Disordered" evidence="1">
    <location>
        <begin position="195"/>
        <end position="241"/>
    </location>
</feature>
<gene>
    <name evidence="4" type="ORF">ETB97_009043</name>
</gene>
<keyword evidence="2" id="KW-0732">Signal</keyword>
<organism evidence="4 5">
    <name type="scientific">Petromyces alliaceus</name>
    <name type="common">Aspergillus alliaceus</name>
    <dbReference type="NCBI Taxonomy" id="209559"/>
    <lineage>
        <taxon>Eukaryota</taxon>
        <taxon>Fungi</taxon>
        <taxon>Dikarya</taxon>
        <taxon>Ascomycota</taxon>
        <taxon>Pezizomycotina</taxon>
        <taxon>Eurotiomycetes</taxon>
        <taxon>Eurotiomycetidae</taxon>
        <taxon>Eurotiales</taxon>
        <taxon>Aspergillaceae</taxon>
        <taxon>Aspergillus</taxon>
        <taxon>Aspergillus subgen. Circumdati</taxon>
    </lineage>
</organism>
<dbReference type="SUPFAM" id="SSF49503">
    <property type="entry name" value="Cupredoxins"/>
    <property type="match status" value="1"/>
</dbReference>
<dbReference type="Pfam" id="PF24320">
    <property type="entry name" value="DUF7492"/>
    <property type="match status" value="1"/>
</dbReference>
<feature type="chain" id="PRO_5034262212" description="DUF7492 domain-containing protein" evidence="2">
    <location>
        <begin position="20"/>
        <end position="430"/>
    </location>
</feature>
<reference evidence="4 5" key="1">
    <citation type="submission" date="2019-04" db="EMBL/GenBank/DDBJ databases">
        <title>Aspergillus burnettii sp. nov., novel species from soil in southeast Queensland.</title>
        <authorList>
            <person name="Gilchrist C.L.M."/>
            <person name="Pitt J.I."/>
            <person name="Lange L."/>
            <person name="Lacey H.J."/>
            <person name="Vuong D."/>
            <person name="Midgley D.J."/>
            <person name="Greenfield P."/>
            <person name="Bradbury M."/>
            <person name="Lacey E."/>
            <person name="Busk P.K."/>
            <person name="Pilgaard B."/>
            <person name="Chooi Y.H."/>
            <person name="Piggott A.M."/>
        </authorList>
    </citation>
    <scope>NUCLEOTIDE SEQUENCE [LARGE SCALE GENOMIC DNA]</scope>
    <source>
        <strain evidence="4 5">FRR 5400</strain>
    </source>
</reference>
<dbReference type="EMBL" id="SPNV01000042">
    <property type="protein sequence ID" value="KAF5863936.1"/>
    <property type="molecule type" value="Genomic_DNA"/>
</dbReference>
<evidence type="ECO:0000313" key="5">
    <source>
        <dbReference type="Proteomes" id="UP000541154"/>
    </source>
</evidence>
<feature type="signal peptide" evidence="2">
    <location>
        <begin position="1"/>
        <end position="19"/>
    </location>
</feature>
<name>A0A8H6A8S0_PETAA</name>
<evidence type="ECO:0000256" key="2">
    <source>
        <dbReference type="SAM" id="SignalP"/>
    </source>
</evidence>
<feature type="domain" description="DUF7492" evidence="3">
    <location>
        <begin position="139"/>
        <end position="201"/>
    </location>
</feature>
<feature type="compositionally biased region" description="Low complexity" evidence="1">
    <location>
        <begin position="228"/>
        <end position="240"/>
    </location>
</feature>
<dbReference type="InterPro" id="IPR055915">
    <property type="entry name" value="DUF7492"/>
</dbReference>
<feature type="compositionally biased region" description="Polar residues" evidence="1">
    <location>
        <begin position="195"/>
        <end position="222"/>
    </location>
</feature>
<comment type="caution">
    <text evidence="4">The sequence shown here is derived from an EMBL/GenBank/DDBJ whole genome shotgun (WGS) entry which is preliminary data.</text>
</comment>
<accession>A0A8H6A8S0</accession>
<keyword evidence="5" id="KW-1185">Reference proteome</keyword>
<evidence type="ECO:0000259" key="3">
    <source>
        <dbReference type="Pfam" id="PF24320"/>
    </source>
</evidence>